<evidence type="ECO:0000256" key="1">
    <source>
        <dbReference type="ARBA" id="ARBA00022630"/>
    </source>
</evidence>
<protein>
    <recommendedName>
        <fullName evidence="6">L-ornithine N(5)-oxygenase</fullName>
    </recommendedName>
</protein>
<proteinExistence type="predicted"/>
<evidence type="ECO:0000313" key="5">
    <source>
        <dbReference type="Proteomes" id="UP000030651"/>
    </source>
</evidence>
<keyword evidence="3" id="KW-0560">Oxidoreductase</keyword>
<evidence type="ECO:0000256" key="3">
    <source>
        <dbReference type="ARBA" id="ARBA00023002"/>
    </source>
</evidence>
<name>W3WLG2_PESFW</name>
<evidence type="ECO:0000313" key="4">
    <source>
        <dbReference type="EMBL" id="ETS74703.1"/>
    </source>
</evidence>
<sequence length="596" mass="67366">MEEFHLVVVGAGWHGLAAAKVYHEVNPENSLLVLEAAATLGGVWAEDRLYPGLKTNNMLGTYEYPDFPMTTETFGVKPGEHIPGRVCHEYLTKYAEKFNIIDCIRYHTKVEVAEHQREGGWVLTLNTVTGDGKGAGVSKKIWAEKLVVATGLTSEPFLPHIEGQELYNAPLFHGRDLIHHVGSNIGPKKRATVFGGTKSGWDAVYAYATRGVEVDWVIRKSGHGPAWMAPPYVTPLKKWLEKLVNTRLLTWFSPCIWSAAGGFSGIRWFWHETAIGRAITNAFWSVLGNDVMTLNKYDSHPEMAKLKPWSLPMFTPSSFSIINYDTDFFELLRNDMVKVHIDDIVGLSNHAVHLSSGTTLESDALCCVTGWKHLPPMKFLPKGIEKDLGIPHAPSLPDELYDLVPKADEEILSRFPRLRDRPVQNKRYVSLLDNKGMSTSDEINPSTELTPYMLYRFMIPANQGLLRHRDIAFAGMVMNFSTTIQAHIQALWITAYFRDEVALFPDWTDAEAMDKMRYEAVLYSRFGRWRYSGGRSSQVPDFVFDALPHLDMLVADLGLQVHRKKGMMAEALEPYGPEDYANVVTEWMEKRRELMG</sequence>
<dbReference type="GeneID" id="19278200"/>
<dbReference type="InterPro" id="IPR036188">
    <property type="entry name" value="FAD/NAD-bd_sf"/>
</dbReference>
<dbReference type="HOGENOM" id="CLU_019225_1_0_1"/>
<dbReference type="Gene3D" id="3.50.50.60">
    <property type="entry name" value="FAD/NAD(P)-binding domain"/>
    <property type="match status" value="1"/>
</dbReference>
<dbReference type="PANTHER" id="PTHR23023">
    <property type="entry name" value="DIMETHYLANILINE MONOOXYGENASE"/>
    <property type="match status" value="1"/>
</dbReference>
<dbReference type="OMA" id="WISPFWI"/>
<dbReference type="RefSeq" id="XP_007839959.1">
    <property type="nucleotide sequence ID" value="XM_007841768.1"/>
</dbReference>
<dbReference type="InParanoid" id="W3WLG2"/>
<dbReference type="KEGG" id="pfy:PFICI_13187"/>
<organism evidence="4 5">
    <name type="scientific">Pestalotiopsis fici (strain W106-1 / CGMCC3.15140)</name>
    <dbReference type="NCBI Taxonomy" id="1229662"/>
    <lineage>
        <taxon>Eukaryota</taxon>
        <taxon>Fungi</taxon>
        <taxon>Dikarya</taxon>
        <taxon>Ascomycota</taxon>
        <taxon>Pezizomycotina</taxon>
        <taxon>Sordariomycetes</taxon>
        <taxon>Xylariomycetidae</taxon>
        <taxon>Amphisphaeriales</taxon>
        <taxon>Sporocadaceae</taxon>
        <taxon>Pestalotiopsis</taxon>
    </lineage>
</organism>
<gene>
    <name evidence="4" type="ORF">PFICI_13187</name>
</gene>
<dbReference type="eggNOG" id="KOG1399">
    <property type="taxonomic scope" value="Eukaryota"/>
</dbReference>
<dbReference type="SUPFAM" id="SSF51905">
    <property type="entry name" value="FAD/NAD(P)-binding domain"/>
    <property type="match status" value="2"/>
</dbReference>
<evidence type="ECO:0000256" key="2">
    <source>
        <dbReference type="ARBA" id="ARBA00022827"/>
    </source>
</evidence>
<dbReference type="AlphaFoldDB" id="W3WLG2"/>
<accession>W3WLG2</accession>
<dbReference type="InterPro" id="IPR050346">
    <property type="entry name" value="FMO-like"/>
</dbReference>
<keyword evidence="5" id="KW-1185">Reference proteome</keyword>
<reference evidence="5" key="1">
    <citation type="journal article" date="2015" name="BMC Genomics">
        <title>Genomic and transcriptomic analysis of the endophytic fungus Pestalotiopsis fici reveals its lifestyle and high potential for synthesis of natural products.</title>
        <authorList>
            <person name="Wang X."/>
            <person name="Zhang X."/>
            <person name="Liu L."/>
            <person name="Xiang M."/>
            <person name="Wang W."/>
            <person name="Sun X."/>
            <person name="Che Y."/>
            <person name="Guo L."/>
            <person name="Liu G."/>
            <person name="Guo L."/>
            <person name="Wang C."/>
            <person name="Yin W.B."/>
            <person name="Stadler M."/>
            <person name="Zhang X."/>
            <person name="Liu X."/>
        </authorList>
    </citation>
    <scope>NUCLEOTIDE SEQUENCE [LARGE SCALE GENOMIC DNA]</scope>
    <source>
        <strain evidence="5">W106-1 / CGMCC3.15140</strain>
    </source>
</reference>
<keyword evidence="1" id="KW-0285">Flavoprotein</keyword>
<dbReference type="GO" id="GO:0016491">
    <property type="term" value="F:oxidoreductase activity"/>
    <property type="evidence" value="ECO:0007669"/>
    <property type="project" value="UniProtKB-KW"/>
</dbReference>
<dbReference type="FunFam" id="3.50.50.60:FF:000258">
    <property type="entry name" value="Flavin-binding monooxygenase-like protein (AFU_orthologue AFUA_6G01900)"/>
    <property type="match status" value="1"/>
</dbReference>
<dbReference type="OrthoDB" id="2915840at2759"/>
<dbReference type="Pfam" id="PF13738">
    <property type="entry name" value="Pyr_redox_3"/>
    <property type="match status" value="1"/>
</dbReference>
<dbReference type="Proteomes" id="UP000030651">
    <property type="component" value="Unassembled WGS sequence"/>
</dbReference>
<evidence type="ECO:0008006" key="6">
    <source>
        <dbReference type="Google" id="ProtNLM"/>
    </source>
</evidence>
<dbReference type="EMBL" id="KI912119">
    <property type="protein sequence ID" value="ETS74703.1"/>
    <property type="molecule type" value="Genomic_DNA"/>
</dbReference>
<keyword evidence="2" id="KW-0274">FAD</keyword>